<reference evidence="1 2" key="1">
    <citation type="submission" date="2022-10" db="EMBL/GenBank/DDBJ databases">
        <authorList>
            <person name="Xie J."/>
            <person name="Shen N."/>
        </authorList>
    </citation>
    <scope>NUCLEOTIDE SEQUENCE [LARGE SCALE GENOMIC DNA]</scope>
    <source>
        <strain evidence="1 2">DSM 41681</strain>
    </source>
</reference>
<comment type="caution">
    <text evidence="1">The sequence shown here is derived from an EMBL/GenBank/DDBJ whole genome shotgun (WGS) entry which is preliminary data.</text>
</comment>
<dbReference type="SUPFAM" id="SSF51197">
    <property type="entry name" value="Clavaminate synthase-like"/>
    <property type="match status" value="1"/>
</dbReference>
<gene>
    <name evidence="1" type="ORF">OKJ48_04945</name>
</gene>
<evidence type="ECO:0000313" key="2">
    <source>
        <dbReference type="Proteomes" id="UP001352223"/>
    </source>
</evidence>
<dbReference type="RefSeq" id="WP_324766582.1">
    <property type="nucleotide sequence ID" value="NZ_BAAATS010000006.1"/>
</dbReference>
<name>A0ABU6C6Y6_9ACTN</name>
<protein>
    <recommendedName>
        <fullName evidence="3">Cupin</fullName>
    </recommendedName>
</protein>
<evidence type="ECO:0008006" key="3">
    <source>
        <dbReference type="Google" id="ProtNLM"/>
    </source>
</evidence>
<accession>A0ABU6C6Y6</accession>
<sequence length="396" mass="42539">MSPVPAASVDVLESLDWDTFVDAYWDRGPVLIRGAALGVAPFDAHEVFESAVTAARRPSAGPVSFALGPRRLADPGDLLPQPEDGSFARYGRRLLRQSGREPFHLVVRGLHAFHHPVWLRARNFLAGLWDRTGQPLLGASTTLHHGTCGSERLSRTPGATFLYTLLGRPRLRLARAGRWLAARPAPGDLLYWPAGQRYVTESSRSPAGLVHLGVPRTAPGPGHGLRSLLAPGPNPAYPQARWGGDDILVQEDAEGVLDAGEADRAASELLPPVLVDALAHYREAARPTAMRRRLAREALLHATDGGLRPVPPPARPGRFTDDDAVRAVERVVWAETAGRRLVAACGHVLETDLTGAELSAIVGLLNAGEEVPVAELAPSARALMSRLAGFRAVERL</sequence>
<proteinExistence type="predicted"/>
<organism evidence="1 2">
    <name type="scientific">Streptomyces kunmingensis</name>
    <dbReference type="NCBI Taxonomy" id="68225"/>
    <lineage>
        <taxon>Bacteria</taxon>
        <taxon>Bacillati</taxon>
        <taxon>Actinomycetota</taxon>
        <taxon>Actinomycetes</taxon>
        <taxon>Kitasatosporales</taxon>
        <taxon>Streptomycetaceae</taxon>
        <taxon>Streptomyces</taxon>
    </lineage>
</organism>
<evidence type="ECO:0000313" key="1">
    <source>
        <dbReference type="EMBL" id="MEB3959600.1"/>
    </source>
</evidence>
<dbReference type="Proteomes" id="UP001352223">
    <property type="component" value="Unassembled WGS sequence"/>
</dbReference>
<keyword evidence="2" id="KW-1185">Reference proteome</keyword>
<dbReference type="EMBL" id="JAOZYB010000021">
    <property type="protein sequence ID" value="MEB3959600.1"/>
    <property type="molecule type" value="Genomic_DNA"/>
</dbReference>